<dbReference type="SUPFAM" id="SSF53335">
    <property type="entry name" value="S-adenosyl-L-methionine-dependent methyltransferases"/>
    <property type="match status" value="1"/>
</dbReference>
<protein>
    <submittedName>
        <fullName evidence="2">Lysine methyltransferase METTL21B</fullName>
    </submittedName>
</protein>
<keyword evidence="3" id="KW-1185">Reference proteome</keyword>
<dbReference type="GO" id="GO:0032259">
    <property type="term" value="P:methylation"/>
    <property type="evidence" value="ECO:0007669"/>
    <property type="project" value="UniProtKB-KW"/>
</dbReference>
<accession>A0A2P6V773</accession>
<dbReference type="Pfam" id="PF10294">
    <property type="entry name" value="Methyltransf_16"/>
    <property type="match status" value="1"/>
</dbReference>
<dbReference type="Proteomes" id="UP000239649">
    <property type="component" value="Unassembled WGS sequence"/>
</dbReference>
<feature type="region of interest" description="Disordered" evidence="1">
    <location>
        <begin position="148"/>
        <end position="171"/>
    </location>
</feature>
<proteinExistence type="predicted"/>
<reference evidence="2 3" key="1">
    <citation type="journal article" date="2018" name="Plant J.">
        <title>Genome sequences of Chlorella sorokiniana UTEX 1602 and Micractinium conductrix SAG 241.80: implications to maltose excretion by a green alga.</title>
        <authorList>
            <person name="Arriola M.B."/>
            <person name="Velmurugan N."/>
            <person name="Zhang Y."/>
            <person name="Plunkett M.H."/>
            <person name="Hondzo H."/>
            <person name="Barney B.M."/>
        </authorList>
    </citation>
    <scope>NUCLEOTIDE SEQUENCE [LARGE SCALE GENOMIC DNA]</scope>
    <source>
        <strain evidence="2 3">SAG 241.80</strain>
    </source>
</reference>
<keyword evidence="2" id="KW-0808">Transferase</keyword>
<feature type="compositionally biased region" description="Low complexity" evidence="1">
    <location>
        <begin position="151"/>
        <end position="161"/>
    </location>
</feature>
<gene>
    <name evidence="2" type="ORF">C2E20_6628</name>
</gene>
<dbReference type="InterPro" id="IPR029063">
    <property type="entry name" value="SAM-dependent_MTases_sf"/>
</dbReference>
<dbReference type="InterPro" id="IPR019410">
    <property type="entry name" value="Methyltransf_16"/>
</dbReference>
<dbReference type="EMBL" id="LHPF02000023">
    <property type="protein sequence ID" value="PSC69928.1"/>
    <property type="molecule type" value="Genomic_DNA"/>
</dbReference>
<dbReference type="OrthoDB" id="513683at2759"/>
<dbReference type="AlphaFoldDB" id="A0A2P6V773"/>
<name>A0A2P6V773_9CHLO</name>
<dbReference type="PANTHER" id="PTHR14614">
    <property type="entry name" value="HEPATOCELLULAR CARCINOMA-ASSOCIATED ANTIGEN"/>
    <property type="match status" value="1"/>
</dbReference>
<organism evidence="2 3">
    <name type="scientific">Micractinium conductrix</name>
    <dbReference type="NCBI Taxonomy" id="554055"/>
    <lineage>
        <taxon>Eukaryota</taxon>
        <taxon>Viridiplantae</taxon>
        <taxon>Chlorophyta</taxon>
        <taxon>core chlorophytes</taxon>
        <taxon>Trebouxiophyceae</taxon>
        <taxon>Chlorellales</taxon>
        <taxon>Chlorellaceae</taxon>
        <taxon>Chlorella clade</taxon>
        <taxon>Micractinium</taxon>
    </lineage>
</organism>
<comment type="caution">
    <text evidence="2">The sequence shown here is derived from an EMBL/GenBank/DDBJ whole genome shotgun (WGS) entry which is preliminary data.</text>
</comment>
<dbReference type="GO" id="GO:0008168">
    <property type="term" value="F:methyltransferase activity"/>
    <property type="evidence" value="ECO:0007669"/>
    <property type="project" value="UniProtKB-KW"/>
</dbReference>
<evidence type="ECO:0000256" key="1">
    <source>
        <dbReference type="SAM" id="MobiDB-lite"/>
    </source>
</evidence>
<keyword evidence="2" id="KW-0489">Methyltransferase</keyword>
<dbReference type="Gene3D" id="3.40.50.150">
    <property type="entry name" value="Vaccinia Virus protein VP39"/>
    <property type="match status" value="1"/>
</dbReference>
<dbReference type="STRING" id="554055.A0A2P6V773"/>
<sequence>MSGSPILALPGPAVHWRYDGDFIIAGQPVVVQQEGGQGRGTGWAVWDGAPTLAKYLEAAADDILAGRLPLPAPSSGAASLPPPQSVLELGSGTGLAGLAAAAALRLPTMLTDLAAVLPALERHVAANPRLAALVSAAPLDWRHPHASPALGGSNSCSSAGSSSGGNGAGCQEAGAAVAHPRAAVAHPRLVLAADCLWLEELVGPFVGALAAAASQPGDRALLAYQSRSTRVDGALFGQLSAAGFDLLPAPVVPGEPPRGAIDIYWVLRRPQQQQHCSAT</sequence>
<evidence type="ECO:0000313" key="2">
    <source>
        <dbReference type="EMBL" id="PSC69928.1"/>
    </source>
</evidence>
<evidence type="ECO:0000313" key="3">
    <source>
        <dbReference type="Proteomes" id="UP000239649"/>
    </source>
</evidence>